<evidence type="ECO:0000256" key="1">
    <source>
        <dbReference type="SAM" id="MobiDB-lite"/>
    </source>
</evidence>
<keyword evidence="3" id="KW-1185">Reference proteome</keyword>
<organism evidence="2 3">
    <name type="scientific">Diabrotica virgifera virgifera</name>
    <name type="common">western corn rootworm</name>
    <dbReference type="NCBI Taxonomy" id="50390"/>
    <lineage>
        <taxon>Eukaryota</taxon>
        <taxon>Metazoa</taxon>
        <taxon>Ecdysozoa</taxon>
        <taxon>Arthropoda</taxon>
        <taxon>Hexapoda</taxon>
        <taxon>Insecta</taxon>
        <taxon>Pterygota</taxon>
        <taxon>Neoptera</taxon>
        <taxon>Endopterygota</taxon>
        <taxon>Coleoptera</taxon>
        <taxon>Polyphaga</taxon>
        <taxon>Cucujiformia</taxon>
        <taxon>Chrysomeloidea</taxon>
        <taxon>Chrysomelidae</taxon>
        <taxon>Galerucinae</taxon>
        <taxon>Diabroticina</taxon>
        <taxon>Diabroticites</taxon>
        <taxon>Diabrotica</taxon>
    </lineage>
</organism>
<dbReference type="EnsemblMetazoa" id="XM_050659091.1">
    <property type="protein sequence ID" value="XP_050515048.1"/>
    <property type="gene ID" value="LOC126890237"/>
</dbReference>
<accession>A0ABM5KXX6</accession>
<evidence type="ECO:0008006" key="4">
    <source>
        <dbReference type="Google" id="ProtNLM"/>
    </source>
</evidence>
<feature type="compositionally biased region" description="Polar residues" evidence="1">
    <location>
        <begin position="403"/>
        <end position="432"/>
    </location>
</feature>
<reference evidence="2" key="1">
    <citation type="submission" date="2025-05" db="UniProtKB">
        <authorList>
            <consortium name="EnsemblMetazoa"/>
        </authorList>
    </citation>
    <scope>IDENTIFICATION</scope>
</reference>
<feature type="region of interest" description="Disordered" evidence="1">
    <location>
        <begin position="332"/>
        <end position="353"/>
    </location>
</feature>
<dbReference type="RefSeq" id="XP_050515048.1">
    <property type="nucleotide sequence ID" value="XM_050659091.1"/>
</dbReference>
<protein>
    <recommendedName>
        <fullName evidence="4">Retrotransposon gag domain-containing protein</fullName>
    </recommendedName>
</protein>
<proteinExistence type="predicted"/>
<sequence>MASFKAEHLLSSELDYELKIRQLADPSLTTDQAKRVVFTGALKQASANRSHAVPSAFPLNFADEVREIEVTLADLKAQISSFVGSHSDVVYGRLTSRLGHVSGRVHLLESVNEEEDAIKKSLNFKILNLEGELEYKVVPQAHSTPHNPSVSVNSFPFFKSAPIHKWGVCFSGSSDENVVSFLEKVECLRIARGNTEDECFSSAGDLFKDSAFTWYLNNRGGFTSWQQLVAKLKSDFLHYNYEDTLLDDIKSRKQSPQQKVTIFINEIVSLCKRLEVPLSESHIVRIIKKNLLPSYHSSLALTDIPSIADLTEKCKKLEEVLSWSSDTLVPSRSNFKNNEPSYSGRPNYSRSGNQGHGYYDCHEPRIRFCYGCGRQGVRKFECQFCSGNERRGGSSLAAAPHQDTGNTTETHQNHGTNSSSLEAQASTSQSSHPLPKDKRPQNGKRQPKRGQR</sequence>
<evidence type="ECO:0000313" key="2">
    <source>
        <dbReference type="EnsemblMetazoa" id="XP_050515048.1"/>
    </source>
</evidence>
<evidence type="ECO:0000313" key="3">
    <source>
        <dbReference type="Proteomes" id="UP001652700"/>
    </source>
</evidence>
<name>A0ABM5KXX6_DIAVI</name>
<feature type="compositionally biased region" description="Basic residues" evidence="1">
    <location>
        <begin position="441"/>
        <end position="452"/>
    </location>
</feature>
<dbReference type="Proteomes" id="UP001652700">
    <property type="component" value="Unplaced"/>
</dbReference>
<dbReference type="GeneID" id="126890237"/>
<feature type="region of interest" description="Disordered" evidence="1">
    <location>
        <begin position="390"/>
        <end position="452"/>
    </location>
</feature>